<gene>
    <name evidence="3" type="ORF">RF11_12132</name>
</gene>
<dbReference type="GO" id="GO:0006751">
    <property type="term" value="P:glutathione catabolic process"/>
    <property type="evidence" value="ECO:0007669"/>
    <property type="project" value="InterPro"/>
</dbReference>
<feature type="binding site" evidence="2">
    <location>
        <position position="339"/>
    </location>
    <ligand>
        <name>L-glutamate</name>
        <dbReference type="ChEBI" id="CHEBI:29985"/>
    </ligand>
</feature>
<reference evidence="3 4" key="1">
    <citation type="journal article" date="2014" name="Genome Biol. Evol.">
        <title>The genome of the myxosporean Thelohanellus kitauei shows adaptations to nutrient acquisition within its fish host.</title>
        <authorList>
            <person name="Yang Y."/>
            <person name="Xiong J."/>
            <person name="Zhou Z."/>
            <person name="Huo F."/>
            <person name="Miao W."/>
            <person name="Ran C."/>
            <person name="Liu Y."/>
            <person name="Zhang J."/>
            <person name="Feng J."/>
            <person name="Wang M."/>
            <person name="Wang M."/>
            <person name="Wang L."/>
            <person name="Yao B."/>
        </authorList>
    </citation>
    <scope>NUCLEOTIDE SEQUENCE [LARGE SCALE GENOMIC DNA]</scope>
    <source>
        <strain evidence="3">Wuqing</strain>
    </source>
</reference>
<evidence type="ECO:0000256" key="2">
    <source>
        <dbReference type="PIRSR" id="PIRSR600101-2"/>
    </source>
</evidence>
<dbReference type="PANTHER" id="PTHR11686:SF9">
    <property type="entry name" value="RE13973P"/>
    <property type="match status" value="1"/>
</dbReference>
<proteinExistence type="predicted"/>
<dbReference type="InterPro" id="IPR043138">
    <property type="entry name" value="GGT_lsub"/>
</dbReference>
<dbReference type="FunFam" id="1.10.246.130:FF:000001">
    <property type="entry name" value="Gamma-glutamyltransferase 5 isoform 1"/>
    <property type="match status" value="1"/>
</dbReference>
<dbReference type="AlphaFoldDB" id="A0A0C2I5B9"/>
<dbReference type="InterPro" id="IPR000101">
    <property type="entry name" value="GGT_peptidase"/>
</dbReference>
<dbReference type="OMA" id="QIMGVVQ"/>
<evidence type="ECO:0000256" key="1">
    <source>
        <dbReference type="PIRSR" id="PIRSR600101-1"/>
    </source>
</evidence>
<keyword evidence="4" id="KW-1185">Reference proteome</keyword>
<dbReference type="PRINTS" id="PR01210">
    <property type="entry name" value="GGTRANSPTASE"/>
</dbReference>
<evidence type="ECO:0000313" key="4">
    <source>
        <dbReference type="Proteomes" id="UP000031668"/>
    </source>
</evidence>
<dbReference type="OrthoDB" id="1081007at2759"/>
<feature type="active site" description="Nucleophile" evidence="1">
    <location>
        <position position="297"/>
    </location>
</feature>
<organism evidence="3 4">
    <name type="scientific">Thelohanellus kitauei</name>
    <name type="common">Myxosporean</name>
    <dbReference type="NCBI Taxonomy" id="669202"/>
    <lineage>
        <taxon>Eukaryota</taxon>
        <taxon>Metazoa</taxon>
        <taxon>Cnidaria</taxon>
        <taxon>Myxozoa</taxon>
        <taxon>Myxosporea</taxon>
        <taxon>Bivalvulida</taxon>
        <taxon>Platysporina</taxon>
        <taxon>Myxobolidae</taxon>
        <taxon>Thelohanellus</taxon>
    </lineage>
</organism>
<dbReference type="SUPFAM" id="SSF56235">
    <property type="entry name" value="N-terminal nucleophile aminohydrolases (Ntn hydrolases)"/>
    <property type="match status" value="1"/>
</dbReference>
<feature type="binding site" evidence="2">
    <location>
        <begin position="315"/>
        <end position="317"/>
    </location>
    <ligand>
        <name>L-glutamate</name>
        <dbReference type="ChEBI" id="CHEBI:29985"/>
    </ligand>
</feature>
<feature type="binding site" evidence="2">
    <location>
        <position position="386"/>
    </location>
    <ligand>
        <name>L-glutamate</name>
        <dbReference type="ChEBI" id="CHEBI:29985"/>
    </ligand>
</feature>
<dbReference type="Proteomes" id="UP000031668">
    <property type="component" value="Unassembled WGS sequence"/>
</dbReference>
<dbReference type="GO" id="GO:0005886">
    <property type="term" value="C:plasma membrane"/>
    <property type="evidence" value="ECO:0007669"/>
    <property type="project" value="TreeGrafter"/>
</dbReference>
<dbReference type="EMBL" id="JWZT01005675">
    <property type="protein sequence ID" value="KII60348.1"/>
    <property type="molecule type" value="Genomic_DNA"/>
</dbReference>
<evidence type="ECO:0000313" key="3">
    <source>
        <dbReference type="EMBL" id="KII60348.1"/>
    </source>
</evidence>
<name>A0A0C2I5B9_THEKT</name>
<dbReference type="Gene3D" id="1.10.246.130">
    <property type="match status" value="1"/>
</dbReference>
<dbReference type="Gene3D" id="3.60.20.40">
    <property type="match status" value="1"/>
</dbReference>
<dbReference type="PANTHER" id="PTHR11686">
    <property type="entry name" value="GAMMA GLUTAMYL TRANSPEPTIDASE"/>
    <property type="match status" value="1"/>
</dbReference>
<dbReference type="InterPro" id="IPR029055">
    <property type="entry name" value="Ntn_hydrolases_N"/>
</dbReference>
<comment type="caution">
    <text evidence="3">The sequence shown here is derived from an EMBL/GenBank/DDBJ whole genome shotgun (WGS) entry which is preliminary data.</text>
</comment>
<sequence length="491" mass="54329">MDAAITAHLCVEVVNCHSTGLGGGGFLLAYEKGGSATQGDTVLVPGVLKGLEMGHKKMGKLPWRDLFEEPIKLASEGFLMHEALAHAISKKKDYILANLGLREVFAPEGYILTLGQRVKRTKLAETFRKIADSGSADIFYKGEFAMDIVKDIQEAGGSITMEDLKGYKAFIRKPISTRILNMTMYGVPPPASSVTVAMMLKLMESSGFFYLGFQWTKRTLKEKPGLFYHQMVEAMKFANAPTTFLGDPKYVKNTSEIVKNMLDDQYINEIFQKIDSKSHRVEYYGPFSDHHREYTGTSHISVVGPDGDAVAITSSINAHFGARIMSRRLGFIYNNELSDFSDFWPKVYNFSTDGKIPGKRPLSKVSPLIFTNDEGEVEIVVGAAGGFFIPSALSSTLSFFLFLHDNLTTAIARPRIHCQLFPPTVVVEQTFPIDIIPLLNQYDHHFVTNDTYSATGQSNAIMGVIQAIARDKDGDYIAVCDYRKGGLPAGY</sequence>
<dbReference type="Pfam" id="PF01019">
    <property type="entry name" value="G_glu_transpept"/>
    <property type="match status" value="2"/>
</dbReference>
<accession>A0A0C2I5B9</accession>
<protein>
    <submittedName>
        <fullName evidence="3">Gamma-glutamyltranspeptidase 1</fullName>
    </submittedName>
</protein>
<dbReference type="GO" id="GO:0036374">
    <property type="term" value="F:glutathione hydrolase activity"/>
    <property type="evidence" value="ECO:0007669"/>
    <property type="project" value="InterPro"/>
</dbReference>
<dbReference type="InterPro" id="IPR043137">
    <property type="entry name" value="GGT_ssub_C"/>
</dbReference>